<sequence length="154" mass="17519">MKRRLMLLTLATTLLLAQLPARAAERGNADEAMAMAKKAIAYLKAHGKEKAFAEINDPRGQFTDRDLYVVVYDLNGKNLAHGQNPRMIGKDLIDIRDGDGKYYMRERLEIAKTKGKGWQDYKFLDPLTKKIEPKSMYIEKVDDLIIGCGIYKPQ</sequence>
<evidence type="ECO:0000256" key="4">
    <source>
        <dbReference type="ARBA" id="ARBA00022989"/>
    </source>
</evidence>
<evidence type="ECO:0000256" key="6">
    <source>
        <dbReference type="SAM" id="SignalP"/>
    </source>
</evidence>
<proteinExistence type="predicted"/>
<keyword evidence="8" id="KW-0418">Kinase</keyword>
<accession>A0A7X4HGU5</accession>
<keyword evidence="8" id="KW-0808">Transferase</keyword>
<keyword evidence="3" id="KW-0812">Transmembrane</keyword>
<evidence type="ECO:0000313" key="8">
    <source>
        <dbReference type="EMBL" id="MYN10920.1"/>
    </source>
</evidence>
<dbReference type="Proteomes" id="UP000450676">
    <property type="component" value="Unassembled WGS sequence"/>
</dbReference>
<keyword evidence="6" id="KW-0732">Signal</keyword>
<evidence type="ECO:0000256" key="5">
    <source>
        <dbReference type="ARBA" id="ARBA00023136"/>
    </source>
</evidence>
<feature type="signal peptide" evidence="6">
    <location>
        <begin position="1"/>
        <end position="23"/>
    </location>
</feature>
<comment type="caution">
    <text evidence="8">The sequence shown here is derived from an EMBL/GenBank/DDBJ whole genome shotgun (WGS) entry which is preliminary data.</text>
</comment>
<dbReference type="InterPro" id="IPR033480">
    <property type="entry name" value="sCache_2"/>
</dbReference>
<keyword evidence="9" id="KW-1185">Reference proteome</keyword>
<feature type="chain" id="PRO_5030836876" evidence="6">
    <location>
        <begin position="24"/>
        <end position="154"/>
    </location>
</feature>
<dbReference type="Pfam" id="PF17200">
    <property type="entry name" value="sCache_2"/>
    <property type="match status" value="1"/>
</dbReference>
<evidence type="ECO:0000256" key="3">
    <source>
        <dbReference type="ARBA" id="ARBA00022692"/>
    </source>
</evidence>
<dbReference type="GO" id="GO:0016301">
    <property type="term" value="F:kinase activity"/>
    <property type="evidence" value="ECO:0007669"/>
    <property type="project" value="UniProtKB-KW"/>
</dbReference>
<gene>
    <name evidence="8" type="ORF">GTP77_26735</name>
</gene>
<dbReference type="RefSeq" id="WP_161075201.1">
    <property type="nucleotide sequence ID" value="NZ_CP086370.1"/>
</dbReference>
<keyword evidence="2" id="KW-1003">Cell membrane</keyword>
<reference evidence="8 9" key="1">
    <citation type="submission" date="2019-12" db="EMBL/GenBank/DDBJ databases">
        <title>Novel species isolated from a subtropical stream in China.</title>
        <authorList>
            <person name="Lu H."/>
        </authorList>
    </citation>
    <scope>NUCLEOTIDE SEQUENCE [LARGE SCALE GENOMIC DNA]</scope>
    <source>
        <strain evidence="8 9">FT127W</strain>
    </source>
</reference>
<feature type="domain" description="Single Cache" evidence="7">
    <location>
        <begin position="21"/>
        <end position="105"/>
    </location>
</feature>
<dbReference type="GO" id="GO:0005886">
    <property type="term" value="C:plasma membrane"/>
    <property type="evidence" value="ECO:0007669"/>
    <property type="project" value="UniProtKB-SubCell"/>
</dbReference>
<dbReference type="EMBL" id="WWCU01000048">
    <property type="protein sequence ID" value="MYN10920.1"/>
    <property type="molecule type" value="Genomic_DNA"/>
</dbReference>
<evidence type="ECO:0000256" key="2">
    <source>
        <dbReference type="ARBA" id="ARBA00022475"/>
    </source>
</evidence>
<evidence type="ECO:0000313" key="9">
    <source>
        <dbReference type="Proteomes" id="UP000450676"/>
    </source>
</evidence>
<dbReference type="AlphaFoldDB" id="A0A7X4HGU5"/>
<keyword evidence="4" id="KW-1133">Transmembrane helix</keyword>
<keyword evidence="5" id="KW-0472">Membrane</keyword>
<evidence type="ECO:0000259" key="7">
    <source>
        <dbReference type="SMART" id="SM01049"/>
    </source>
</evidence>
<organism evidence="8 9">
    <name type="scientific">Pseudoduganella aquatica</name>
    <dbReference type="NCBI Taxonomy" id="2660641"/>
    <lineage>
        <taxon>Bacteria</taxon>
        <taxon>Pseudomonadati</taxon>
        <taxon>Pseudomonadota</taxon>
        <taxon>Betaproteobacteria</taxon>
        <taxon>Burkholderiales</taxon>
        <taxon>Oxalobacteraceae</taxon>
        <taxon>Telluria group</taxon>
        <taxon>Pseudoduganella</taxon>
    </lineage>
</organism>
<dbReference type="Gene3D" id="3.30.450.20">
    <property type="entry name" value="PAS domain"/>
    <property type="match status" value="1"/>
</dbReference>
<dbReference type="SMART" id="SM01049">
    <property type="entry name" value="Cache_2"/>
    <property type="match status" value="1"/>
</dbReference>
<protein>
    <submittedName>
        <fullName evidence="8">Histidine kinase</fullName>
    </submittedName>
</protein>
<comment type="subcellular location">
    <subcellularLocation>
        <location evidence="1">Cell membrane</location>
        <topology evidence="1">Multi-pass membrane protein</topology>
    </subcellularLocation>
</comment>
<evidence type="ECO:0000256" key="1">
    <source>
        <dbReference type="ARBA" id="ARBA00004651"/>
    </source>
</evidence>
<name>A0A7X4HGU5_9BURK</name>